<reference evidence="1" key="1">
    <citation type="submission" date="2014-09" db="EMBL/GenBank/DDBJ databases">
        <authorList>
            <person name="Magalhaes I.L.F."/>
            <person name="Oliveira U."/>
            <person name="Santos F.R."/>
            <person name="Vidigal T.H.D.A."/>
            <person name="Brescovit A.D."/>
            <person name="Santos A.J."/>
        </authorList>
    </citation>
    <scope>NUCLEOTIDE SEQUENCE</scope>
    <source>
        <tissue evidence="1">Shoot tissue taken approximately 20 cm above the soil surface</tissue>
    </source>
</reference>
<sequence length="23" mass="2669">MAEIMRKKSGAETTLYISLLRTR</sequence>
<organism evidence="1">
    <name type="scientific">Arundo donax</name>
    <name type="common">Giant reed</name>
    <name type="synonym">Donax arundinaceus</name>
    <dbReference type="NCBI Taxonomy" id="35708"/>
    <lineage>
        <taxon>Eukaryota</taxon>
        <taxon>Viridiplantae</taxon>
        <taxon>Streptophyta</taxon>
        <taxon>Embryophyta</taxon>
        <taxon>Tracheophyta</taxon>
        <taxon>Spermatophyta</taxon>
        <taxon>Magnoliopsida</taxon>
        <taxon>Liliopsida</taxon>
        <taxon>Poales</taxon>
        <taxon>Poaceae</taxon>
        <taxon>PACMAD clade</taxon>
        <taxon>Arundinoideae</taxon>
        <taxon>Arundineae</taxon>
        <taxon>Arundo</taxon>
    </lineage>
</organism>
<reference evidence="1" key="2">
    <citation type="journal article" date="2015" name="Data Brief">
        <title>Shoot transcriptome of the giant reed, Arundo donax.</title>
        <authorList>
            <person name="Barrero R.A."/>
            <person name="Guerrero F.D."/>
            <person name="Moolhuijzen P."/>
            <person name="Goolsby J.A."/>
            <person name="Tidwell J."/>
            <person name="Bellgard S.E."/>
            <person name="Bellgard M.I."/>
        </authorList>
    </citation>
    <scope>NUCLEOTIDE SEQUENCE</scope>
    <source>
        <tissue evidence="1">Shoot tissue taken approximately 20 cm above the soil surface</tissue>
    </source>
</reference>
<accession>A0A0A9AU37</accession>
<dbReference type="AlphaFoldDB" id="A0A0A9AU37"/>
<proteinExistence type="predicted"/>
<dbReference type="EMBL" id="GBRH01242636">
    <property type="protein sequence ID" value="JAD55259.1"/>
    <property type="molecule type" value="Transcribed_RNA"/>
</dbReference>
<name>A0A0A9AU37_ARUDO</name>
<protein>
    <submittedName>
        <fullName evidence="1">Uncharacterized protein</fullName>
    </submittedName>
</protein>
<evidence type="ECO:0000313" key="1">
    <source>
        <dbReference type="EMBL" id="JAD55259.1"/>
    </source>
</evidence>